<dbReference type="EMBL" id="AACS02000007">
    <property type="protein sequence ID" value="EAU90661.1"/>
    <property type="molecule type" value="Genomic_DNA"/>
</dbReference>
<dbReference type="VEuPathDB" id="FungiDB:CC1G_03930"/>
<dbReference type="Proteomes" id="UP000001861">
    <property type="component" value="Unassembled WGS sequence"/>
</dbReference>
<feature type="signal peptide" evidence="2">
    <location>
        <begin position="1"/>
        <end position="18"/>
    </location>
</feature>
<comment type="caution">
    <text evidence="3">The sequence shown here is derived from an EMBL/GenBank/DDBJ whole genome shotgun (WGS) entry which is preliminary data.</text>
</comment>
<proteinExistence type="predicted"/>
<feature type="region of interest" description="Disordered" evidence="1">
    <location>
        <begin position="148"/>
        <end position="234"/>
    </location>
</feature>
<gene>
    <name evidence="3" type="ORF">CC1G_03930</name>
</gene>
<evidence type="ECO:0000256" key="1">
    <source>
        <dbReference type="SAM" id="MobiDB-lite"/>
    </source>
</evidence>
<name>A8N883_COPC7</name>
<evidence type="ECO:0000313" key="4">
    <source>
        <dbReference type="Proteomes" id="UP000001861"/>
    </source>
</evidence>
<accession>A8N883</accession>
<dbReference type="KEGG" id="cci:CC1G_03930"/>
<dbReference type="InParanoid" id="A8N883"/>
<dbReference type="RefSeq" id="XP_001831039.1">
    <property type="nucleotide sequence ID" value="XM_001830987.1"/>
</dbReference>
<keyword evidence="2" id="KW-0732">Signal</keyword>
<keyword evidence="4" id="KW-1185">Reference proteome</keyword>
<feature type="compositionally biased region" description="Basic and acidic residues" evidence="1">
    <location>
        <begin position="185"/>
        <end position="206"/>
    </location>
</feature>
<protein>
    <submittedName>
        <fullName evidence="3">Uncharacterized protein</fullName>
    </submittedName>
</protein>
<feature type="compositionally biased region" description="Polar residues" evidence="1">
    <location>
        <begin position="211"/>
        <end position="224"/>
    </location>
</feature>
<reference evidence="3 4" key="1">
    <citation type="journal article" date="2010" name="Proc. Natl. Acad. Sci. U.S.A.">
        <title>Insights into evolution of multicellular fungi from the assembled chromosomes of the mushroom Coprinopsis cinerea (Coprinus cinereus).</title>
        <authorList>
            <person name="Stajich J.E."/>
            <person name="Wilke S.K."/>
            <person name="Ahren D."/>
            <person name="Au C.H."/>
            <person name="Birren B.W."/>
            <person name="Borodovsky M."/>
            <person name="Burns C."/>
            <person name="Canback B."/>
            <person name="Casselton L.A."/>
            <person name="Cheng C.K."/>
            <person name="Deng J."/>
            <person name="Dietrich F.S."/>
            <person name="Fargo D.C."/>
            <person name="Farman M.L."/>
            <person name="Gathman A.C."/>
            <person name="Goldberg J."/>
            <person name="Guigo R."/>
            <person name="Hoegger P.J."/>
            <person name="Hooker J.B."/>
            <person name="Huggins A."/>
            <person name="James T.Y."/>
            <person name="Kamada T."/>
            <person name="Kilaru S."/>
            <person name="Kodira C."/>
            <person name="Kues U."/>
            <person name="Kupfer D."/>
            <person name="Kwan H.S."/>
            <person name="Lomsadze A."/>
            <person name="Li W."/>
            <person name="Lilly W.W."/>
            <person name="Ma L.J."/>
            <person name="Mackey A.J."/>
            <person name="Manning G."/>
            <person name="Martin F."/>
            <person name="Muraguchi H."/>
            <person name="Natvig D.O."/>
            <person name="Palmerini H."/>
            <person name="Ramesh M.A."/>
            <person name="Rehmeyer C.J."/>
            <person name="Roe B.A."/>
            <person name="Shenoy N."/>
            <person name="Stanke M."/>
            <person name="Ter-Hovhannisyan V."/>
            <person name="Tunlid A."/>
            <person name="Velagapudi R."/>
            <person name="Vision T.J."/>
            <person name="Zeng Q."/>
            <person name="Zolan M.E."/>
            <person name="Pukkila P.J."/>
        </authorList>
    </citation>
    <scope>NUCLEOTIDE SEQUENCE [LARGE SCALE GENOMIC DNA]</scope>
    <source>
        <strain evidence="4">Okayama-7 / 130 / ATCC MYA-4618 / FGSC 9003</strain>
    </source>
</reference>
<dbReference type="AlphaFoldDB" id="A8N883"/>
<sequence>MRWGIAIFLHFTFTLVDATKWQIGSIVRIKPIQSLNPTESLVKFVLPPGNSGNGAAETHPGIIVGSPIDGNIWLVNVISTHPCPDLNPHINAAFINPMFKPTSAVITRPPMKFPGARLAFWNRRKFPPVDITVVNIIKKATQDFVTFKTTGQKPPGSLFTGNGLEMKHDKQPTPPPSPGGSSAKQKHEDDNTDDRDPKRQKKEADKGPGSARNSGGTPSTSKLQSGPPHKKRSE</sequence>
<evidence type="ECO:0000256" key="2">
    <source>
        <dbReference type="SAM" id="SignalP"/>
    </source>
</evidence>
<feature type="chain" id="PRO_5002727030" evidence="2">
    <location>
        <begin position="19"/>
        <end position="234"/>
    </location>
</feature>
<dbReference type="GeneID" id="6007494"/>
<organism evidence="3 4">
    <name type="scientific">Coprinopsis cinerea (strain Okayama-7 / 130 / ATCC MYA-4618 / FGSC 9003)</name>
    <name type="common">Inky cap fungus</name>
    <name type="synonym">Hormographiella aspergillata</name>
    <dbReference type="NCBI Taxonomy" id="240176"/>
    <lineage>
        <taxon>Eukaryota</taxon>
        <taxon>Fungi</taxon>
        <taxon>Dikarya</taxon>
        <taxon>Basidiomycota</taxon>
        <taxon>Agaricomycotina</taxon>
        <taxon>Agaricomycetes</taxon>
        <taxon>Agaricomycetidae</taxon>
        <taxon>Agaricales</taxon>
        <taxon>Agaricineae</taxon>
        <taxon>Psathyrellaceae</taxon>
        <taxon>Coprinopsis</taxon>
    </lineage>
</organism>
<evidence type="ECO:0000313" key="3">
    <source>
        <dbReference type="EMBL" id="EAU90661.1"/>
    </source>
</evidence>